<proteinExistence type="predicted"/>
<dbReference type="EMBL" id="CAEZSR010000005">
    <property type="protein sequence ID" value="CAB4540712.1"/>
    <property type="molecule type" value="Genomic_DNA"/>
</dbReference>
<name>A0A6J6BP11_9ZZZZ</name>
<protein>
    <submittedName>
        <fullName evidence="1">Unannotated protein</fullName>
    </submittedName>
</protein>
<sequence length="116" mass="12876">MPMRQECKNFESRTYPNGETVRKCNLDLAPEAPWRCPDACPKYERRMDAGWTYGTVVPPKTPAEPPGLGDGTAAAVLDEAEDHLNAIGAQVMAEVEAERRAAAQRKGLGRFFRRGR</sequence>
<evidence type="ECO:0000313" key="1">
    <source>
        <dbReference type="EMBL" id="CAB4540712.1"/>
    </source>
</evidence>
<accession>A0A6J6BP11</accession>
<organism evidence="1">
    <name type="scientific">freshwater metagenome</name>
    <dbReference type="NCBI Taxonomy" id="449393"/>
    <lineage>
        <taxon>unclassified sequences</taxon>
        <taxon>metagenomes</taxon>
        <taxon>ecological metagenomes</taxon>
    </lineage>
</organism>
<gene>
    <name evidence="1" type="ORF">UFOPK1493_00274</name>
</gene>
<reference evidence="1" key="1">
    <citation type="submission" date="2020-05" db="EMBL/GenBank/DDBJ databases">
        <authorList>
            <person name="Chiriac C."/>
            <person name="Salcher M."/>
            <person name="Ghai R."/>
            <person name="Kavagutti S V."/>
        </authorList>
    </citation>
    <scope>NUCLEOTIDE SEQUENCE</scope>
</reference>
<dbReference type="AlphaFoldDB" id="A0A6J6BP11"/>